<gene>
    <name evidence="3" type="ORF">PDIGIT_LOCUS10589</name>
</gene>
<dbReference type="InterPro" id="IPR001810">
    <property type="entry name" value="F-box_dom"/>
</dbReference>
<accession>A0A9W4XXC1</accession>
<feature type="region of interest" description="Disordered" evidence="1">
    <location>
        <begin position="123"/>
        <end position="145"/>
    </location>
</feature>
<feature type="domain" description="F-box" evidence="2">
    <location>
        <begin position="3"/>
        <end position="40"/>
    </location>
</feature>
<sequence>MDTCYIYRLPNEILFHLLTPIPTPELLPLTLISHRIYTIIIRILHNRLVAASELESHSVLLECFHPSAKLTEPPYFCTYRGTDGLNLYDGFAEDDSNLAARLGQMRHMYSRFRPYRRELETGGRRVMGPPGDIPGSRTYPGTTQDKYEGESVKQILSLDGHELFTQLVSQTNLVKIGPRNGLFSSFVEVEEGVIRVWRKWLRDMAAGRHNGESAVGDEPVEVVGKVKEAVQEVTEGDVSAKSANNHSVLWVSPSQNTGIRFNVKERKLRRDAPILIRADEEDMPVSYEIEYDELLIRTSHLLLMLEKSMVQEDNSTGKAVVFGSFG</sequence>
<dbReference type="AlphaFoldDB" id="A0A9W4XXC1"/>
<dbReference type="PROSITE" id="PS50181">
    <property type="entry name" value="FBOX"/>
    <property type="match status" value="1"/>
</dbReference>
<keyword evidence="4" id="KW-1185">Reference proteome</keyword>
<protein>
    <recommendedName>
        <fullName evidence="2">F-box domain-containing protein</fullName>
    </recommendedName>
</protein>
<reference evidence="3" key="1">
    <citation type="submission" date="2023-01" db="EMBL/GenBank/DDBJ databases">
        <authorList>
            <person name="Van Ghelder C."/>
            <person name="Rancurel C."/>
        </authorList>
    </citation>
    <scope>NUCLEOTIDE SEQUENCE</scope>
    <source>
        <strain evidence="3">CNCM I-4278</strain>
    </source>
</reference>
<evidence type="ECO:0000313" key="4">
    <source>
        <dbReference type="Proteomes" id="UP001152607"/>
    </source>
</evidence>
<evidence type="ECO:0000256" key="1">
    <source>
        <dbReference type="SAM" id="MobiDB-lite"/>
    </source>
</evidence>
<dbReference type="Proteomes" id="UP001152607">
    <property type="component" value="Unassembled WGS sequence"/>
</dbReference>
<proteinExistence type="predicted"/>
<name>A0A9W4XXC1_9PLEO</name>
<dbReference type="OrthoDB" id="9981546at2759"/>
<comment type="caution">
    <text evidence="3">The sequence shown here is derived from an EMBL/GenBank/DDBJ whole genome shotgun (WGS) entry which is preliminary data.</text>
</comment>
<organism evidence="3 4">
    <name type="scientific">Periconia digitata</name>
    <dbReference type="NCBI Taxonomy" id="1303443"/>
    <lineage>
        <taxon>Eukaryota</taxon>
        <taxon>Fungi</taxon>
        <taxon>Dikarya</taxon>
        <taxon>Ascomycota</taxon>
        <taxon>Pezizomycotina</taxon>
        <taxon>Dothideomycetes</taxon>
        <taxon>Pleosporomycetidae</taxon>
        <taxon>Pleosporales</taxon>
        <taxon>Massarineae</taxon>
        <taxon>Periconiaceae</taxon>
        <taxon>Periconia</taxon>
    </lineage>
</organism>
<dbReference type="EMBL" id="CAOQHR010000007">
    <property type="protein sequence ID" value="CAI6337477.1"/>
    <property type="molecule type" value="Genomic_DNA"/>
</dbReference>
<evidence type="ECO:0000259" key="2">
    <source>
        <dbReference type="PROSITE" id="PS50181"/>
    </source>
</evidence>
<evidence type="ECO:0000313" key="3">
    <source>
        <dbReference type="EMBL" id="CAI6337477.1"/>
    </source>
</evidence>